<dbReference type="PANTHER" id="PTHR10971">
    <property type="entry name" value="MRNA EXPORT FACTOR AND BUB3"/>
    <property type="match status" value="1"/>
</dbReference>
<dbReference type="SMART" id="SM00320">
    <property type="entry name" value="WD40"/>
    <property type="match status" value="3"/>
</dbReference>
<dbReference type="STRING" id="905079.L1IT71"/>
<dbReference type="RefSeq" id="XP_005826020.1">
    <property type="nucleotide sequence ID" value="XM_005825963.1"/>
</dbReference>
<dbReference type="OrthoDB" id="256303at2759"/>
<dbReference type="HOGENOM" id="CLU_038526_1_1_1"/>
<dbReference type="KEGG" id="gtt:GUITHDRAFT_114918"/>
<evidence type="ECO:0000256" key="2">
    <source>
        <dbReference type="ARBA" id="ARBA00022737"/>
    </source>
</evidence>
<sequence>MAASIDHEIKGAPSDSVSCLKFAPSKPIKSVHWIQNQNLVVTGSWDKTLKYWDVNRVGTDAVATIGLNERVYSMDVNGNLAVVACADRNIHVFDLRNFSVPVKSHQSPLRHQIRTVALFNDNRGYAIGSIEGRVHIQHINDDDTKLNFAFKCHRDSSTQDIFAVNAIVFHKKYGTFCTAGSDGTFNFWDKDAKQRLKGFQRLPNSISSVDFNRDGTLFAYAQSYDWSRGPDSFKQAEERIFLHPVQENEIRPKSHS</sequence>
<dbReference type="Pfam" id="PF00400">
    <property type="entry name" value="WD40"/>
    <property type="match status" value="2"/>
</dbReference>
<dbReference type="eggNOG" id="KOG0647">
    <property type="taxonomic scope" value="Eukaryota"/>
</dbReference>
<evidence type="ECO:0000313" key="4">
    <source>
        <dbReference type="EMBL" id="EKX39040.1"/>
    </source>
</evidence>
<dbReference type="GeneID" id="17295751"/>
<proteinExistence type="predicted"/>
<protein>
    <submittedName>
        <fullName evidence="4 5">Uncharacterized protein</fullName>
    </submittedName>
</protein>
<accession>L1IT71</accession>
<reference evidence="5" key="3">
    <citation type="submission" date="2016-03" db="UniProtKB">
        <authorList>
            <consortium name="EnsemblProtists"/>
        </authorList>
    </citation>
    <scope>IDENTIFICATION</scope>
</reference>
<dbReference type="Gene3D" id="2.130.10.10">
    <property type="entry name" value="YVTN repeat-like/Quinoprotein amine dehydrogenase"/>
    <property type="match status" value="1"/>
</dbReference>
<keyword evidence="6" id="KW-1185">Reference proteome</keyword>
<dbReference type="SUPFAM" id="SSF50978">
    <property type="entry name" value="WD40 repeat-like"/>
    <property type="match status" value="1"/>
</dbReference>
<evidence type="ECO:0000313" key="5">
    <source>
        <dbReference type="EnsemblProtists" id="EKX39040"/>
    </source>
</evidence>
<dbReference type="OMA" id="WEIQQSG"/>
<reference evidence="4 6" key="1">
    <citation type="journal article" date="2012" name="Nature">
        <title>Algal genomes reveal evolutionary mosaicism and the fate of nucleomorphs.</title>
        <authorList>
            <consortium name="DOE Joint Genome Institute"/>
            <person name="Curtis B.A."/>
            <person name="Tanifuji G."/>
            <person name="Burki F."/>
            <person name="Gruber A."/>
            <person name="Irimia M."/>
            <person name="Maruyama S."/>
            <person name="Arias M.C."/>
            <person name="Ball S.G."/>
            <person name="Gile G.H."/>
            <person name="Hirakawa Y."/>
            <person name="Hopkins J.F."/>
            <person name="Kuo A."/>
            <person name="Rensing S.A."/>
            <person name="Schmutz J."/>
            <person name="Symeonidi A."/>
            <person name="Elias M."/>
            <person name="Eveleigh R.J."/>
            <person name="Herman E.K."/>
            <person name="Klute M.J."/>
            <person name="Nakayama T."/>
            <person name="Obornik M."/>
            <person name="Reyes-Prieto A."/>
            <person name="Armbrust E.V."/>
            <person name="Aves S.J."/>
            <person name="Beiko R.G."/>
            <person name="Coutinho P."/>
            <person name="Dacks J.B."/>
            <person name="Durnford D.G."/>
            <person name="Fast N.M."/>
            <person name="Green B.R."/>
            <person name="Grisdale C.J."/>
            <person name="Hempel F."/>
            <person name="Henrissat B."/>
            <person name="Hoppner M.P."/>
            <person name="Ishida K."/>
            <person name="Kim E."/>
            <person name="Koreny L."/>
            <person name="Kroth P.G."/>
            <person name="Liu Y."/>
            <person name="Malik S.B."/>
            <person name="Maier U.G."/>
            <person name="McRose D."/>
            <person name="Mock T."/>
            <person name="Neilson J.A."/>
            <person name="Onodera N.T."/>
            <person name="Poole A.M."/>
            <person name="Pritham E.J."/>
            <person name="Richards T.A."/>
            <person name="Rocap G."/>
            <person name="Roy S.W."/>
            <person name="Sarai C."/>
            <person name="Schaack S."/>
            <person name="Shirato S."/>
            <person name="Slamovits C.H."/>
            <person name="Spencer D.F."/>
            <person name="Suzuki S."/>
            <person name="Worden A.Z."/>
            <person name="Zauner S."/>
            <person name="Barry K."/>
            <person name="Bell C."/>
            <person name="Bharti A.K."/>
            <person name="Crow J.A."/>
            <person name="Grimwood J."/>
            <person name="Kramer R."/>
            <person name="Lindquist E."/>
            <person name="Lucas S."/>
            <person name="Salamov A."/>
            <person name="McFadden G.I."/>
            <person name="Lane C.E."/>
            <person name="Keeling P.J."/>
            <person name="Gray M.W."/>
            <person name="Grigoriev I.V."/>
            <person name="Archibald J.M."/>
        </authorList>
    </citation>
    <scope>NUCLEOTIDE SEQUENCE</scope>
    <source>
        <strain evidence="4 6">CCMP2712</strain>
    </source>
</reference>
<dbReference type="InterPro" id="IPR015943">
    <property type="entry name" value="WD40/YVTN_repeat-like_dom_sf"/>
</dbReference>
<keyword evidence="1 3" id="KW-0853">WD repeat</keyword>
<organism evidence="4">
    <name type="scientific">Guillardia theta (strain CCMP2712)</name>
    <name type="common">Cryptophyte</name>
    <dbReference type="NCBI Taxonomy" id="905079"/>
    <lineage>
        <taxon>Eukaryota</taxon>
        <taxon>Cryptophyceae</taxon>
        <taxon>Pyrenomonadales</taxon>
        <taxon>Geminigeraceae</taxon>
        <taxon>Guillardia</taxon>
    </lineage>
</organism>
<gene>
    <name evidence="4" type="ORF">GUITHDRAFT_114918</name>
</gene>
<dbReference type="AlphaFoldDB" id="L1IT71"/>
<dbReference type="InterPro" id="IPR036322">
    <property type="entry name" value="WD40_repeat_dom_sf"/>
</dbReference>
<dbReference type="PROSITE" id="PS50082">
    <property type="entry name" value="WD_REPEATS_2"/>
    <property type="match status" value="1"/>
</dbReference>
<reference evidence="6" key="2">
    <citation type="submission" date="2012-11" db="EMBL/GenBank/DDBJ databases">
        <authorList>
            <person name="Kuo A."/>
            <person name="Curtis B.A."/>
            <person name="Tanifuji G."/>
            <person name="Burki F."/>
            <person name="Gruber A."/>
            <person name="Irimia M."/>
            <person name="Maruyama S."/>
            <person name="Arias M.C."/>
            <person name="Ball S.G."/>
            <person name="Gile G.H."/>
            <person name="Hirakawa Y."/>
            <person name="Hopkins J.F."/>
            <person name="Rensing S.A."/>
            <person name="Schmutz J."/>
            <person name="Symeonidi A."/>
            <person name="Elias M."/>
            <person name="Eveleigh R.J."/>
            <person name="Herman E.K."/>
            <person name="Klute M.J."/>
            <person name="Nakayama T."/>
            <person name="Obornik M."/>
            <person name="Reyes-Prieto A."/>
            <person name="Armbrust E.V."/>
            <person name="Aves S.J."/>
            <person name="Beiko R.G."/>
            <person name="Coutinho P."/>
            <person name="Dacks J.B."/>
            <person name="Durnford D.G."/>
            <person name="Fast N.M."/>
            <person name="Green B.R."/>
            <person name="Grisdale C."/>
            <person name="Hempe F."/>
            <person name="Henrissat B."/>
            <person name="Hoppner M.P."/>
            <person name="Ishida K.-I."/>
            <person name="Kim E."/>
            <person name="Koreny L."/>
            <person name="Kroth P.G."/>
            <person name="Liu Y."/>
            <person name="Malik S.-B."/>
            <person name="Maier U.G."/>
            <person name="McRose D."/>
            <person name="Mock T."/>
            <person name="Neilson J.A."/>
            <person name="Onodera N.T."/>
            <person name="Poole A.M."/>
            <person name="Pritham E.J."/>
            <person name="Richards T.A."/>
            <person name="Rocap G."/>
            <person name="Roy S.W."/>
            <person name="Sarai C."/>
            <person name="Schaack S."/>
            <person name="Shirato S."/>
            <person name="Slamovits C.H."/>
            <person name="Spencer D.F."/>
            <person name="Suzuki S."/>
            <person name="Worden A.Z."/>
            <person name="Zauner S."/>
            <person name="Barry K."/>
            <person name="Bell C."/>
            <person name="Bharti A.K."/>
            <person name="Crow J.A."/>
            <person name="Grimwood J."/>
            <person name="Kramer R."/>
            <person name="Lindquist E."/>
            <person name="Lucas S."/>
            <person name="Salamov A."/>
            <person name="McFadden G.I."/>
            <person name="Lane C.E."/>
            <person name="Keeling P.J."/>
            <person name="Gray M.W."/>
            <person name="Grigoriev I.V."/>
            <person name="Archibald J.M."/>
        </authorList>
    </citation>
    <scope>NUCLEOTIDE SEQUENCE</scope>
    <source>
        <strain evidence="6">CCMP2712</strain>
    </source>
</reference>
<evidence type="ECO:0000256" key="3">
    <source>
        <dbReference type="PROSITE-ProRule" id="PRU00221"/>
    </source>
</evidence>
<dbReference type="InterPro" id="IPR001680">
    <property type="entry name" value="WD40_rpt"/>
</dbReference>
<feature type="repeat" description="WD" evidence="3">
    <location>
        <begin position="28"/>
        <end position="55"/>
    </location>
</feature>
<dbReference type="EnsemblProtists" id="EKX39040">
    <property type="protein sequence ID" value="EKX39040"/>
    <property type="gene ID" value="GUITHDRAFT_114918"/>
</dbReference>
<keyword evidence="2" id="KW-0677">Repeat</keyword>
<dbReference type="EMBL" id="JH993043">
    <property type="protein sequence ID" value="EKX39040.1"/>
    <property type="molecule type" value="Genomic_DNA"/>
</dbReference>
<dbReference type="Proteomes" id="UP000011087">
    <property type="component" value="Unassembled WGS sequence"/>
</dbReference>
<name>L1IT71_GUITC</name>
<dbReference type="PaxDb" id="55529-EKX39040"/>
<evidence type="ECO:0000313" key="6">
    <source>
        <dbReference type="Proteomes" id="UP000011087"/>
    </source>
</evidence>
<evidence type="ECO:0000256" key="1">
    <source>
        <dbReference type="ARBA" id="ARBA00022574"/>
    </source>
</evidence>